<dbReference type="FunFam" id="3.30.565.10:FF:000006">
    <property type="entry name" value="Sensor histidine kinase WalK"/>
    <property type="match status" value="1"/>
</dbReference>
<evidence type="ECO:0000259" key="9">
    <source>
        <dbReference type="PROSITE" id="PS50109"/>
    </source>
</evidence>
<evidence type="ECO:0000256" key="1">
    <source>
        <dbReference type="ARBA" id="ARBA00000085"/>
    </source>
</evidence>
<evidence type="ECO:0000256" key="7">
    <source>
        <dbReference type="PROSITE-ProRule" id="PRU00169"/>
    </source>
</evidence>
<dbReference type="InterPro" id="IPR036890">
    <property type="entry name" value="HATPase_C_sf"/>
</dbReference>
<dbReference type="SUPFAM" id="SSF47384">
    <property type="entry name" value="Homodimeric domain of signal transducing histidine kinase"/>
    <property type="match status" value="1"/>
</dbReference>
<dbReference type="InterPro" id="IPR011006">
    <property type="entry name" value="CheY-like_superfamily"/>
</dbReference>
<dbReference type="InterPro" id="IPR001789">
    <property type="entry name" value="Sig_transdc_resp-reg_receiver"/>
</dbReference>
<feature type="domain" description="Histidine kinase" evidence="9">
    <location>
        <begin position="194"/>
        <end position="410"/>
    </location>
</feature>
<dbReference type="SMART" id="SM00387">
    <property type="entry name" value="HATPase_c"/>
    <property type="match status" value="1"/>
</dbReference>
<evidence type="ECO:0000256" key="6">
    <source>
        <dbReference type="ARBA" id="ARBA00022777"/>
    </source>
</evidence>
<dbReference type="PRINTS" id="PR00344">
    <property type="entry name" value="BCTRLSENSOR"/>
</dbReference>
<dbReference type="PANTHER" id="PTHR43547:SF2">
    <property type="entry name" value="HYBRID SIGNAL TRANSDUCTION HISTIDINE KINASE C"/>
    <property type="match status" value="1"/>
</dbReference>
<feature type="modified residue" description="4-aspartylphosphate" evidence="7">
    <location>
        <position position="73"/>
    </location>
</feature>
<dbReference type="Proteomes" id="UP000628442">
    <property type="component" value="Unassembled WGS sequence"/>
</dbReference>
<gene>
    <name evidence="11" type="ORF">GCM10007387_48290</name>
</gene>
<proteinExistence type="predicted"/>
<dbReference type="CDD" id="cd00082">
    <property type="entry name" value="HisKA"/>
    <property type="match status" value="1"/>
</dbReference>
<dbReference type="PROSITE" id="PS50110">
    <property type="entry name" value="RESPONSE_REGULATORY"/>
    <property type="match status" value="2"/>
</dbReference>
<evidence type="ECO:0000313" key="11">
    <source>
        <dbReference type="EMBL" id="GGY60077.1"/>
    </source>
</evidence>
<evidence type="ECO:0000256" key="2">
    <source>
        <dbReference type="ARBA" id="ARBA00004429"/>
    </source>
</evidence>
<dbReference type="Pfam" id="PF00072">
    <property type="entry name" value="Response_reg"/>
    <property type="match status" value="2"/>
</dbReference>
<reference evidence="11" key="1">
    <citation type="journal article" date="2014" name="Int. J. Syst. Evol. Microbiol.">
        <title>Complete genome sequence of Corynebacterium casei LMG S-19264T (=DSM 44701T), isolated from a smear-ripened cheese.</title>
        <authorList>
            <consortium name="US DOE Joint Genome Institute (JGI-PGF)"/>
            <person name="Walter F."/>
            <person name="Albersmeier A."/>
            <person name="Kalinowski J."/>
            <person name="Ruckert C."/>
        </authorList>
    </citation>
    <scope>NUCLEOTIDE SEQUENCE</scope>
    <source>
        <strain evidence="11">KCTC 12343</strain>
    </source>
</reference>
<dbReference type="EMBL" id="BMWV01000013">
    <property type="protein sequence ID" value="GGY60077.1"/>
    <property type="molecule type" value="Genomic_DNA"/>
</dbReference>
<dbReference type="GO" id="GO:0005886">
    <property type="term" value="C:plasma membrane"/>
    <property type="evidence" value="ECO:0007669"/>
    <property type="project" value="UniProtKB-SubCell"/>
</dbReference>
<keyword evidence="6" id="KW-0418">Kinase</keyword>
<dbReference type="GO" id="GO:0000155">
    <property type="term" value="F:phosphorelay sensor kinase activity"/>
    <property type="evidence" value="ECO:0007669"/>
    <property type="project" value="InterPro"/>
</dbReference>
<dbReference type="AlphaFoldDB" id="A0AA87Y0Z1"/>
<dbReference type="EC" id="2.7.13.3" evidence="3"/>
<accession>A0AA87Y0Z1</accession>
<keyword evidence="8" id="KW-0175">Coiled coil</keyword>
<dbReference type="Gene3D" id="1.10.287.130">
    <property type="match status" value="1"/>
</dbReference>
<keyword evidence="5" id="KW-0808">Transferase</keyword>
<evidence type="ECO:0000256" key="8">
    <source>
        <dbReference type="SAM" id="Coils"/>
    </source>
</evidence>
<dbReference type="SUPFAM" id="SSF52172">
    <property type="entry name" value="CheY-like"/>
    <property type="match status" value="2"/>
</dbReference>
<keyword evidence="4 7" id="KW-0597">Phosphoprotein</keyword>
<dbReference type="InterPro" id="IPR003594">
    <property type="entry name" value="HATPase_dom"/>
</dbReference>
<dbReference type="PROSITE" id="PS50109">
    <property type="entry name" value="HIS_KIN"/>
    <property type="match status" value="1"/>
</dbReference>
<comment type="subcellular location">
    <subcellularLocation>
        <location evidence="2">Cell inner membrane</location>
        <topology evidence="2">Multi-pass membrane protein</topology>
    </subcellularLocation>
</comment>
<dbReference type="SUPFAM" id="SSF55874">
    <property type="entry name" value="ATPase domain of HSP90 chaperone/DNA topoisomerase II/histidine kinase"/>
    <property type="match status" value="1"/>
</dbReference>
<dbReference type="InterPro" id="IPR004358">
    <property type="entry name" value="Sig_transdc_His_kin-like_C"/>
</dbReference>
<feature type="modified residue" description="4-aspartylphosphate" evidence="7">
    <location>
        <position position="478"/>
    </location>
</feature>
<dbReference type="Pfam" id="PF00512">
    <property type="entry name" value="HisKA"/>
    <property type="match status" value="1"/>
</dbReference>
<dbReference type="SMART" id="SM00388">
    <property type="entry name" value="HisKA"/>
    <property type="match status" value="1"/>
</dbReference>
<name>A0AA87Y0Z1_9BURK</name>
<organism evidence="11 12">
    <name type="scientific">Pseudoduganella albidiflava</name>
    <dbReference type="NCBI Taxonomy" id="321983"/>
    <lineage>
        <taxon>Bacteria</taxon>
        <taxon>Pseudomonadati</taxon>
        <taxon>Pseudomonadota</taxon>
        <taxon>Betaproteobacteria</taxon>
        <taxon>Burkholderiales</taxon>
        <taxon>Oxalobacteraceae</taxon>
        <taxon>Telluria group</taxon>
        <taxon>Pseudoduganella</taxon>
    </lineage>
</organism>
<dbReference type="SMART" id="SM00448">
    <property type="entry name" value="REC"/>
    <property type="match status" value="2"/>
</dbReference>
<protein>
    <recommendedName>
        <fullName evidence="3">histidine kinase</fullName>
        <ecNumber evidence="3">2.7.13.3</ecNumber>
    </recommendedName>
</protein>
<dbReference type="PANTHER" id="PTHR43547">
    <property type="entry name" value="TWO-COMPONENT HISTIDINE KINASE"/>
    <property type="match status" value="1"/>
</dbReference>
<evidence type="ECO:0000259" key="10">
    <source>
        <dbReference type="PROSITE" id="PS50110"/>
    </source>
</evidence>
<dbReference type="CDD" id="cd17580">
    <property type="entry name" value="REC_2_DhkD-like"/>
    <property type="match status" value="1"/>
</dbReference>
<dbReference type="Pfam" id="PF02518">
    <property type="entry name" value="HATPase_c"/>
    <property type="match status" value="1"/>
</dbReference>
<reference evidence="11" key="2">
    <citation type="submission" date="2022-12" db="EMBL/GenBank/DDBJ databases">
        <authorList>
            <person name="Sun Q."/>
            <person name="Kim S."/>
        </authorList>
    </citation>
    <scope>NUCLEOTIDE SEQUENCE</scope>
    <source>
        <strain evidence="11">KCTC 12343</strain>
    </source>
</reference>
<dbReference type="InterPro" id="IPR036097">
    <property type="entry name" value="HisK_dim/P_sf"/>
</dbReference>
<dbReference type="CDD" id="cd00075">
    <property type="entry name" value="HATPase"/>
    <property type="match status" value="1"/>
</dbReference>
<evidence type="ECO:0000256" key="3">
    <source>
        <dbReference type="ARBA" id="ARBA00012438"/>
    </source>
</evidence>
<feature type="coiled-coil region" evidence="8">
    <location>
        <begin position="140"/>
        <end position="167"/>
    </location>
</feature>
<feature type="domain" description="Response regulatory" evidence="10">
    <location>
        <begin position="20"/>
        <end position="141"/>
    </location>
</feature>
<comment type="caution">
    <text evidence="11">The sequence shown here is derived from an EMBL/GenBank/DDBJ whole genome shotgun (WGS) entry which is preliminary data.</text>
</comment>
<dbReference type="InterPro" id="IPR005467">
    <property type="entry name" value="His_kinase_dom"/>
</dbReference>
<feature type="domain" description="Response regulatory" evidence="10">
    <location>
        <begin position="429"/>
        <end position="545"/>
    </location>
</feature>
<evidence type="ECO:0000256" key="5">
    <source>
        <dbReference type="ARBA" id="ARBA00022679"/>
    </source>
</evidence>
<dbReference type="Gene3D" id="3.40.50.2300">
    <property type="match status" value="2"/>
</dbReference>
<dbReference type="Gene3D" id="3.30.565.10">
    <property type="entry name" value="Histidine kinase-like ATPase, C-terminal domain"/>
    <property type="match status" value="1"/>
</dbReference>
<evidence type="ECO:0000256" key="4">
    <source>
        <dbReference type="ARBA" id="ARBA00022553"/>
    </source>
</evidence>
<sequence>MHFTECISPNRAVAKVDKPKILVVNDDANSLFALTSLLAQWADQESYEVIAARSGEEALRQVLMHDFAVILLDVNMPGMDGFETAEAIHQRARSANIPIIFITAFVADELDRLKAYQKGAADFLFTPVIPQILHAKISVFVALAMKNEELKRQARQLNQRTTDLISSNRRLLQEIEERKVAERQNHAKDEFLAMLGHELRNPLSAISSAASLLGLPAVTGDAAVRAKKIIQRQSQHLGRIVDDLLDLSRAMSGKILLNRAPVDVAALVRNCLETYRTTGRTADYEVHVELESGWVDGDVTRLEQIFSNLLDNALKYTPPGGAIDVLLEVDEEDVVLTVHDTGVGINAELLPHVFDVFVQGTSTLDRAQGGLGIGLALVRRLVELHGGGVEADSAGPGEGSTFLIRLPRTERITEPTLQIMETNEQAKPTVLLIEDNDDGREMMAMMLSCYGYEVRHAADGLQGLDVARDYRPGVALVDIGLPGIDGYEVARRLRADPDMRHIRLIALTGYGLAEDQRRVLDAGFDMHLVKPVDIDSLMKAIASLTSGEAAATAQAAPAAPAALRS</sequence>
<evidence type="ECO:0000313" key="12">
    <source>
        <dbReference type="Proteomes" id="UP000628442"/>
    </source>
</evidence>
<comment type="catalytic activity">
    <reaction evidence="1">
        <text>ATP + protein L-histidine = ADP + protein N-phospho-L-histidine.</text>
        <dbReference type="EC" id="2.7.13.3"/>
    </reaction>
</comment>
<dbReference type="InterPro" id="IPR003661">
    <property type="entry name" value="HisK_dim/P_dom"/>
</dbReference>